<dbReference type="Gene3D" id="3.90.550.10">
    <property type="entry name" value="Spore Coat Polysaccharide Biosynthesis Protein SpsA, Chain A"/>
    <property type="match status" value="1"/>
</dbReference>
<name>A0ABZ0TRQ0_9SPHI</name>
<dbReference type="SUPFAM" id="SSF53448">
    <property type="entry name" value="Nucleotide-diphospho-sugar transferases"/>
    <property type="match status" value="1"/>
</dbReference>
<dbReference type="PANTHER" id="PTHR22916:SF69">
    <property type="entry name" value="BIFUNCTIONAL GLYCOSYLTRANSFERASE PGTA"/>
    <property type="match status" value="1"/>
</dbReference>
<dbReference type="InterPro" id="IPR029044">
    <property type="entry name" value="Nucleotide-diphossugar_trans"/>
</dbReference>
<proteinExistence type="predicted"/>
<dbReference type="Proteomes" id="UP001324380">
    <property type="component" value="Chromosome"/>
</dbReference>
<dbReference type="PANTHER" id="PTHR22916">
    <property type="entry name" value="GLYCOSYLTRANSFERASE"/>
    <property type="match status" value="1"/>
</dbReference>
<evidence type="ECO:0000313" key="3">
    <source>
        <dbReference type="Proteomes" id="UP001324380"/>
    </source>
</evidence>
<dbReference type="RefSeq" id="WP_321564907.1">
    <property type="nucleotide sequence ID" value="NZ_CP139558.1"/>
</dbReference>
<dbReference type="EC" id="2.4.-.-" evidence="2"/>
<evidence type="ECO:0000259" key="1">
    <source>
        <dbReference type="Pfam" id="PF00535"/>
    </source>
</evidence>
<gene>
    <name evidence="2" type="ORF">SNE25_09755</name>
</gene>
<sequence length="286" mass="33354">MEQLVTIAIPVFNAEKTIALAIKSVLKQSYKNWELIIINDGSKDRSIKIIHEFLDHRIRIVDDNINRGLINRLNSIPTMANGKYIARMDADDIMHPERIAKQVYYMESNPDIDVVDCAIYTIDDVNQVKGIRNMEDLPKTKDALLFHCMFTHPAILGKKEWFIKYPYDYNYYRAEDYELWLRAYDDSKYGRVKLPLLFYREGNVNISNYINSMKSVRKIIRCYGPALVSPFDNKVAIFKSYIKQLTYLIFGLFKAQGLLVSRRNSKLSLDEQKRSAIIIVGVINYK</sequence>
<dbReference type="InterPro" id="IPR001173">
    <property type="entry name" value="Glyco_trans_2-like"/>
</dbReference>
<dbReference type="EMBL" id="CP139558">
    <property type="protein sequence ID" value="WPU95801.1"/>
    <property type="molecule type" value="Genomic_DNA"/>
</dbReference>
<feature type="domain" description="Glycosyltransferase 2-like" evidence="1">
    <location>
        <begin position="6"/>
        <end position="139"/>
    </location>
</feature>
<dbReference type="GO" id="GO:0016757">
    <property type="term" value="F:glycosyltransferase activity"/>
    <property type="evidence" value="ECO:0007669"/>
    <property type="project" value="UniProtKB-KW"/>
</dbReference>
<evidence type="ECO:0000313" key="2">
    <source>
        <dbReference type="EMBL" id="WPU95801.1"/>
    </source>
</evidence>
<protein>
    <submittedName>
        <fullName evidence="2">Glycosyltransferase</fullName>
        <ecNumber evidence="2">2.4.-.-</ecNumber>
    </submittedName>
</protein>
<keyword evidence="2" id="KW-0328">Glycosyltransferase</keyword>
<keyword evidence="3" id="KW-1185">Reference proteome</keyword>
<organism evidence="2 3">
    <name type="scientific">Mucilaginibacter sabulilitoris</name>
    <dbReference type="NCBI Taxonomy" id="1173583"/>
    <lineage>
        <taxon>Bacteria</taxon>
        <taxon>Pseudomonadati</taxon>
        <taxon>Bacteroidota</taxon>
        <taxon>Sphingobacteriia</taxon>
        <taxon>Sphingobacteriales</taxon>
        <taxon>Sphingobacteriaceae</taxon>
        <taxon>Mucilaginibacter</taxon>
    </lineage>
</organism>
<dbReference type="Pfam" id="PF00535">
    <property type="entry name" value="Glycos_transf_2"/>
    <property type="match status" value="1"/>
</dbReference>
<reference evidence="2 3" key="1">
    <citation type="submission" date="2023-11" db="EMBL/GenBank/DDBJ databases">
        <title>Analysis of the Genomes of Mucilaginibacter gossypii cycad 4 and M. sabulilitoris SNA2: microbes with the potential for plant growth promotion.</title>
        <authorList>
            <person name="Hirsch A.M."/>
            <person name="Humm E."/>
            <person name="Rubbi M."/>
            <person name="Del Vecchio G."/>
            <person name="Ha S.M."/>
            <person name="Pellegrini M."/>
            <person name="Gunsalus R.P."/>
        </authorList>
    </citation>
    <scope>NUCLEOTIDE SEQUENCE [LARGE SCALE GENOMIC DNA]</scope>
    <source>
        <strain evidence="2 3">SNA2</strain>
    </source>
</reference>
<keyword evidence="2" id="KW-0808">Transferase</keyword>
<accession>A0ABZ0TRQ0</accession>